<feature type="non-terminal residue" evidence="6">
    <location>
        <position position="613"/>
    </location>
</feature>
<dbReference type="Pfam" id="PF00005">
    <property type="entry name" value="ABC_tran"/>
    <property type="match status" value="1"/>
</dbReference>
<protein>
    <submittedName>
        <fullName evidence="6">NEW1 protein</fullName>
    </submittedName>
</protein>
<dbReference type="Gene3D" id="2.40.50.990">
    <property type="match status" value="1"/>
</dbReference>
<dbReference type="Proteomes" id="UP000604046">
    <property type="component" value="Unassembled WGS sequence"/>
</dbReference>
<dbReference type="CDD" id="cd04301">
    <property type="entry name" value="NAT_SF"/>
    <property type="match status" value="1"/>
</dbReference>
<organism evidence="6 7">
    <name type="scientific">Symbiodinium natans</name>
    <dbReference type="NCBI Taxonomy" id="878477"/>
    <lineage>
        <taxon>Eukaryota</taxon>
        <taxon>Sar</taxon>
        <taxon>Alveolata</taxon>
        <taxon>Dinophyceae</taxon>
        <taxon>Suessiales</taxon>
        <taxon>Symbiodiniaceae</taxon>
        <taxon>Symbiodinium</taxon>
    </lineage>
</organism>
<evidence type="ECO:0000256" key="2">
    <source>
        <dbReference type="ARBA" id="ARBA00022737"/>
    </source>
</evidence>
<dbReference type="SUPFAM" id="SSF55729">
    <property type="entry name" value="Acyl-CoA N-acyltransferases (Nat)"/>
    <property type="match status" value="1"/>
</dbReference>
<dbReference type="GO" id="GO:0016747">
    <property type="term" value="F:acyltransferase activity, transferring groups other than amino-acyl groups"/>
    <property type="evidence" value="ECO:0007669"/>
    <property type="project" value="InterPro"/>
</dbReference>
<proteinExistence type="predicted"/>
<dbReference type="PROSITE" id="PS51186">
    <property type="entry name" value="GNAT"/>
    <property type="match status" value="1"/>
</dbReference>
<keyword evidence="1" id="KW-0963">Cytoplasm</keyword>
<dbReference type="InterPro" id="IPR016181">
    <property type="entry name" value="Acyl_CoA_acyltransferase"/>
</dbReference>
<evidence type="ECO:0000259" key="5">
    <source>
        <dbReference type="PROSITE" id="PS51186"/>
    </source>
</evidence>
<dbReference type="Gene3D" id="3.40.630.30">
    <property type="match status" value="1"/>
</dbReference>
<dbReference type="PROSITE" id="PS50893">
    <property type="entry name" value="ABC_TRANSPORTER_2"/>
    <property type="match status" value="1"/>
</dbReference>
<dbReference type="GO" id="GO:0005524">
    <property type="term" value="F:ATP binding"/>
    <property type="evidence" value="ECO:0007669"/>
    <property type="project" value="InterPro"/>
</dbReference>
<dbReference type="PANTHER" id="PTHR19211">
    <property type="entry name" value="ATP-BINDING TRANSPORT PROTEIN-RELATED"/>
    <property type="match status" value="1"/>
</dbReference>
<dbReference type="SUPFAM" id="SSF52540">
    <property type="entry name" value="P-loop containing nucleoside triphosphate hydrolases"/>
    <property type="match status" value="1"/>
</dbReference>
<evidence type="ECO:0000256" key="3">
    <source>
        <dbReference type="SAM" id="MobiDB-lite"/>
    </source>
</evidence>
<dbReference type="InterPro" id="IPR003439">
    <property type="entry name" value="ABC_transporter-like_ATP-bd"/>
</dbReference>
<comment type="caution">
    <text evidence="6">The sequence shown here is derived from an EMBL/GenBank/DDBJ whole genome shotgun (WGS) entry which is preliminary data.</text>
</comment>
<dbReference type="OrthoDB" id="417671at2759"/>
<keyword evidence="2" id="KW-0677">Repeat</keyword>
<dbReference type="InterPro" id="IPR047038">
    <property type="entry name" value="eEF3_chromodomain-like_sf"/>
</dbReference>
<reference evidence="6" key="1">
    <citation type="submission" date="2021-02" db="EMBL/GenBank/DDBJ databases">
        <authorList>
            <person name="Dougan E. K."/>
            <person name="Rhodes N."/>
            <person name="Thang M."/>
            <person name="Chan C."/>
        </authorList>
    </citation>
    <scope>NUCLEOTIDE SEQUENCE</scope>
</reference>
<accession>A0A812UID9</accession>
<evidence type="ECO:0000256" key="1">
    <source>
        <dbReference type="ARBA" id="ARBA00022490"/>
    </source>
</evidence>
<feature type="region of interest" description="Disordered" evidence="3">
    <location>
        <begin position="590"/>
        <end position="613"/>
    </location>
</feature>
<dbReference type="InterPro" id="IPR050611">
    <property type="entry name" value="ABCF"/>
</dbReference>
<dbReference type="PANTHER" id="PTHR19211:SF14">
    <property type="entry name" value="ATP-BINDING CASSETTE SUB-FAMILY F MEMBER 1"/>
    <property type="match status" value="1"/>
</dbReference>
<dbReference type="GO" id="GO:0016887">
    <property type="term" value="F:ATP hydrolysis activity"/>
    <property type="evidence" value="ECO:0007669"/>
    <property type="project" value="InterPro"/>
</dbReference>
<gene>
    <name evidence="6" type="primary">NEW1</name>
    <name evidence="6" type="ORF">SNAT2548_LOCUS32426</name>
</gene>
<evidence type="ECO:0000313" key="6">
    <source>
        <dbReference type="EMBL" id="CAE7569978.1"/>
    </source>
</evidence>
<dbReference type="InterPro" id="IPR027417">
    <property type="entry name" value="P-loop_NTPase"/>
</dbReference>
<dbReference type="Pfam" id="PF13508">
    <property type="entry name" value="Acetyltransf_7"/>
    <property type="match status" value="1"/>
</dbReference>
<evidence type="ECO:0000313" key="7">
    <source>
        <dbReference type="Proteomes" id="UP000604046"/>
    </source>
</evidence>
<evidence type="ECO:0000259" key="4">
    <source>
        <dbReference type="PROSITE" id="PS50893"/>
    </source>
</evidence>
<feature type="domain" description="ABC transporter" evidence="4">
    <location>
        <begin position="71"/>
        <end position="397"/>
    </location>
</feature>
<feature type="domain" description="N-acetyltransferase" evidence="5">
    <location>
        <begin position="453"/>
        <end position="604"/>
    </location>
</feature>
<dbReference type="EMBL" id="CAJNDS010002710">
    <property type="protein sequence ID" value="CAE7569978.1"/>
    <property type="molecule type" value="Genomic_DNA"/>
</dbReference>
<dbReference type="AlphaFoldDB" id="A0A812UID9"/>
<sequence length="613" mass="68162">MAMTSPAAVPVSGGYKEKDDVLLGRLPPLQKELGRSKVLVDLVEEPHEGHRFTFPLPGPLNGVTTRGKAILKMCGVTYQYPEQPQPAVRNAELSVSQASRVALMGPMGSGRSTLLKVLSGRLLPTHGSVQRVVGARVAYVCKHSLQRFGHFKDATALQYMLWRYADHRDKESLAVASEVLTAEEKALRKQRWQLDRATGLPQRCGEGEADVPVVPETACDRRCNASGELEYQVKWVQHDQKTWVKKEVLVQMGYKSLARLEDDWQASSALAVKELTRENVQSHLSRFQVDASACQMPMGRLSRNMKIRIVLAAALWQHPHILILDELADYMDAEDIQGLRSALDHYAGGVILVSSNEQLCDEFANEKWFMDDGVLHVEGTFQGDIHCAAKTAVAPSKAASELIKDIERRMREHRRRPLTDKELWQLEDELHELKEGVLLNDLVLQNPEDDDAYAISGLGEVIDKQLAEVLMEEFGADLKNFRQAQLDYNLKLSLLVEERPGEDPALDLLGFVAYKTWGLPIPGVSVGAVGVADKHRGKGYGRQLMKVAEDRAALLGVSTSEGFRPGQVRLRSLASAVGFYERLGYERVEEDGDELAHTPGCPDPERHAGEVDE</sequence>
<name>A0A812UID9_9DINO</name>
<feature type="compositionally biased region" description="Basic and acidic residues" evidence="3">
    <location>
        <begin position="603"/>
        <end position="613"/>
    </location>
</feature>
<dbReference type="Gene3D" id="3.40.50.300">
    <property type="entry name" value="P-loop containing nucleotide triphosphate hydrolases"/>
    <property type="match status" value="1"/>
</dbReference>
<dbReference type="InterPro" id="IPR000182">
    <property type="entry name" value="GNAT_dom"/>
</dbReference>
<keyword evidence="7" id="KW-1185">Reference proteome</keyword>